<evidence type="ECO:0000313" key="5">
    <source>
        <dbReference type="EMBL" id="OQA54059.1"/>
    </source>
</evidence>
<sequence>MKKVNVEVNKIGYPMPVVIIGTEVKGKANFMTAAWVTNVNLEPPMLAICLSKDHLTSKAIQENKVFSINFPDRTLAIKADYCGLKSGKEVDKSNIFNIFYGKEHQSPLIEECPLSASCKLTEVIQVAGDLLIIGEVVEAFSDEGYLNQGEPDVKKMDLLIFTMPDNKYWSLGDYIGQAFEIGKSMSSDEE</sequence>
<dbReference type="AlphaFoldDB" id="A0A1V5SHP3"/>
<dbReference type="InterPro" id="IPR052174">
    <property type="entry name" value="Flavoredoxin"/>
</dbReference>
<accession>A0A1V5SHP3</accession>
<comment type="similarity">
    <text evidence="3">Belongs to the flavoredoxin family.</text>
</comment>
<keyword evidence="2" id="KW-0285">Flavoprotein</keyword>
<evidence type="ECO:0000256" key="2">
    <source>
        <dbReference type="ARBA" id="ARBA00022630"/>
    </source>
</evidence>
<dbReference type="Proteomes" id="UP000485569">
    <property type="component" value="Unassembled WGS sequence"/>
</dbReference>
<organism evidence="5">
    <name type="scientific">Candidatus Atribacter allofermentans</name>
    <dbReference type="NCBI Taxonomy" id="1852833"/>
    <lineage>
        <taxon>Bacteria</taxon>
        <taxon>Pseudomonadati</taxon>
        <taxon>Atribacterota</taxon>
        <taxon>Atribacteria</taxon>
        <taxon>Atribacterales</taxon>
        <taxon>Atribacteraceae</taxon>
        <taxon>Atribacter</taxon>
    </lineage>
</organism>
<name>A0A1V5SHP3_9BACT</name>
<dbReference type="InterPro" id="IPR012349">
    <property type="entry name" value="Split_barrel_FMN-bd"/>
</dbReference>
<dbReference type="PANTHER" id="PTHR43567">
    <property type="entry name" value="FLAVOREDOXIN-RELATED-RELATED"/>
    <property type="match status" value="1"/>
</dbReference>
<dbReference type="GO" id="GO:0010181">
    <property type="term" value="F:FMN binding"/>
    <property type="evidence" value="ECO:0007669"/>
    <property type="project" value="InterPro"/>
</dbReference>
<feature type="domain" description="Flavin reductase like" evidence="4">
    <location>
        <begin position="11"/>
        <end position="147"/>
    </location>
</feature>
<evidence type="ECO:0000259" key="4">
    <source>
        <dbReference type="SMART" id="SM00903"/>
    </source>
</evidence>
<dbReference type="PANTHER" id="PTHR43567:SF1">
    <property type="entry name" value="FLAVOREDOXIN"/>
    <property type="match status" value="1"/>
</dbReference>
<dbReference type="Pfam" id="PF01613">
    <property type="entry name" value="Flavin_Reduct"/>
    <property type="match status" value="1"/>
</dbReference>
<dbReference type="InterPro" id="IPR002563">
    <property type="entry name" value="Flavin_Rdtase-like_dom"/>
</dbReference>
<dbReference type="EMBL" id="MWBQ01000228">
    <property type="protein sequence ID" value="OQA54059.1"/>
    <property type="molecule type" value="Genomic_DNA"/>
</dbReference>
<comment type="cofactor">
    <cofactor evidence="1">
        <name>FMN</name>
        <dbReference type="ChEBI" id="CHEBI:58210"/>
    </cofactor>
</comment>
<reference evidence="5" key="1">
    <citation type="submission" date="2017-02" db="EMBL/GenBank/DDBJ databases">
        <title>Delving into the versatile metabolic prowess of the omnipresent phylum Bacteroidetes.</title>
        <authorList>
            <person name="Nobu M.K."/>
            <person name="Mei R."/>
            <person name="Narihiro T."/>
            <person name="Kuroda K."/>
            <person name="Liu W.-T."/>
        </authorList>
    </citation>
    <scope>NUCLEOTIDE SEQUENCE</scope>
    <source>
        <strain evidence="5">ADurb.Bin276</strain>
    </source>
</reference>
<gene>
    <name evidence="5" type="primary">flr_2</name>
    <name evidence="5" type="ORF">BWY41_02271</name>
</gene>
<evidence type="ECO:0000256" key="1">
    <source>
        <dbReference type="ARBA" id="ARBA00001917"/>
    </source>
</evidence>
<evidence type="ECO:0000256" key="3">
    <source>
        <dbReference type="ARBA" id="ARBA00038054"/>
    </source>
</evidence>
<proteinExistence type="inferred from homology"/>
<protein>
    <submittedName>
        <fullName evidence="5">Flavoredoxin</fullName>
    </submittedName>
</protein>
<dbReference type="GO" id="GO:0016646">
    <property type="term" value="F:oxidoreductase activity, acting on the CH-NH group of donors, NAD or NADP as acceptor"/>
    <property type="evidence" value="ECO:0007669"/>
    <property type="project" value="UniProtKB-ARBA"/>
</dbReference>
<dbReference type="SUPFAM" id="SSF50475">
    <property type="entry name" value="FMN-binding split barrel"/>
    <property type="match status" value="1"/>
</dbReference>
<dbReference type="Gene3D" id="2.30.110.10">
    <property type="entry name" value="Electron Transport, Fmn-binding Protein, Chain A"/>
    <property type="match status" value="1"/>
</dbReference>
<dbReference type="SMART" id="SM00903">
    <property type="entry name" value="Flavin_Reduct"/>
    <property type="match status" value="1"/>
</dbReference>
<comment type="caution">
    <text evidence="5">The sequence shown here is derived from an EMBL/GenBank/DDBJ whole genome shotgun (WGS) entry which is preliminary data.</text>
</comment>